<dbReference type="Pfam" id="PF21447">
    <property type="entry name" value="Ppx-GppA_III"/>
    <property type="match status" value="1"/>
</dbReference>
<gene>
    <name evidence="5" type="ORF">OUZ56_032400</name>
</gene>
<evidence type="ECO:0000259" key="4">
    <source>
        <dbReference type="Pfam" id="PF21447"/>
    </source>
</evidence>
<dbReference type="SUPFAM" id="SSF53067">
    <property type="entry name" value="Actin-like ATPase domain"/>
    <property type="match status" value="2"/>
</dbReference>
<evidence type="ECO:0000259" key="3">
    <source>
        <dbReference type="Pfam" id="PF02541"/>
    </source>
</evidence>
<evidence type="ECO:0000256" key="2">
    <source>
        <dbReference type="SAM" id="SignalP"/>
    </source>
</evidence>
<feature type="region of interest" description="Disordered" evidence="1">
    <location>
        <begin position="892"/>
        <end position="921"/>
    </location>
</feature>
<organism evidence="5 6">
    <name type="scientific">Daphnia magna</name>
    <dbReference type="NCBI Taxonomy" id="35525"/>
    <lineage>
        <taxon>Eukaryota</taxon>
        <taxon>Metazoa</taxon>
        <taxon>Ecdysozoa</taxon>
        <taxon>Arthropoda</taxon>
        <taxon>Crustacea</taxon>
        <taxon>Branchiopoda</taxon>
        <taxon>Diplostraca</taxon>
        <taxon>Cladocera</taxon>
        <taxon>Anomopoda</taxon>
        <taxon>Daphniidae</taxon>
        <taxon>Daphnia</taxon>
    </lineage>
</organism>
<feature type="region of interest" description="Disordered" evidence="1">
    <location>
        <begin position="330"/>
        <end position="353"/>
    </location>
</feature>
<dbReference type="CDD" id="cd00077">
    <property type="entry name" value="HDc"/>
    <property type="match status" value="1"/>
</dbReference>
<evidence type="ECO:0000256" key="1">
    <source>
        <dbReference type="SAM" id="MobiDB-lite"/>
    </source>
</evidence>
<dbReference type="EMBL" id="JAOYFB010000041">
    <property type="protein sequence ID" value="KAK4044994.1"/>
    <property type="molecule type" value="Genomic_DNA"/>
</dbReference>
<protein>
    <recommendedName>
        <fullName evidence="7">Exopolyphosphatase</fullName>
    </recommendedName>
</protein>
<feature type="chain" id="PRO_5045404092" description="Exopolyphosphatase" evidence="2">
    <location>
        <begin position="19"/>
        <end position="921"/>
    </location>
</feature>
<evidence type="ECO:0008006" key="7">
    <source>
        <dbReference type="Google" id="ProtNLM"/>
    </source>
</evidence>
<dbReference type="InterPro" id="IPR050273">
    <property type="entry name" value="GppA/Ppx_hydrolase"/>
</dbReference>
<dbReference type="InterPro" id="IPR003695">
    <property type="entry name" value="Ppx_GppA_N"/>
</dbReference>
<dbReference type="PANTHER" id="PTHR30005">
    <property type="entry name" value="EXOPOLYPHOSPHATASE"/>
    <property type="match status" value="1"/>
</dbReference>
<dbReference type="SUPFAM" id="SSF109604">
    <property type="entry name" value="HD-domain/PDEase-like"/>
    <property type="match status" value="1"/>
</dbReference>
<dbReference type="InterPro" id="IPR048950">
    <property type="entry name" value="Ppx_GppA_C"/>
</dbReference>
<keyword evidence="6" id="KW-1185">Reference proteome</keyword>
<feature type="domain" description="Ppx/GppA phosphatase C-terminal" evidence="4">
    <location>
        <begin position="701"/>
        <end position="855"/>
    </location>
</feature>
<sequence length="921" mass="99681">MALAQNSVSFRFLGVVAATVLLAGCKDRGKVAADFAKGHASFLAGVAAKEFAALERGVPEGGKKATVLFFYAKGADPKTDPIGVRRDLLQVERAVPELLSAPTTFAALADESGLIIRNNLEMDAMAGVELFRIYPGLKQAASKPFVSEIQSFVQASDGKKNGPDDARTFVSAARVPKDDGTVGGFYVTGWGLRTYAFHLREALLTDLDPSHPRPSASAATSAAPSSVVLPILYVALFDEAGIYTARGTPDADHDALRDLHLVEATEAGPASAALEITGRAFGWAAVRIPAFGAKRWRAPPNRIQPARSTAPPTSFGPAAATTKPMAVTVAPNTSNRRSIARSDSTLAEENPGDGNDVSFQALLGYAPPRFMSRIAAIDLGSNALRLRIVETSSADPEAFREITSLRAAVRLGGDVFSGGKLSAQTISQACAALTDFKKAMDIAGVEAYRACATSAVREAENGLTLVERARREAGIDLEIIEGIEEARLIQLAVVRRMRLEERTALLVDVGGGSTELTCFSGGRAIWARSLPLGSVRLLETFLRDTPTVESRQASLLRETIDRALAEPFTALAGTTFDEVIGTGGNVETLAELCPADASATAERRTGAMKRIDVAKMSVLLKELCGLTADERRQKYGLRPDRADTIVPASFIFARTASLFGADGIAAPGVGLKEGILLDILDRVTGAADPKLDDHAVVDACARLGKRFQYDEKHGRHVSHLAARLFDDCEPLHLLAPRDRILLRAAATLHDIGDFIRYEGHHKHSYYIISQSDIMGLSSAERAIVANVARYHRKGAPDPNHPNFRDLDKDARAKVRSLTALLRIADGLDREHLGRVHDVRAEVDTLRKRIVLHLQGDEERELEEWTVQQKSDLFREVFGLDVVLAENLEMVRGASRSGRRSGPRRNRRPARTRRNFRRRPAT</sequence>
<feature type="compositionally biased region" description="Polar residues" evidence="1">
    <location>
        <begin position="330"/>
        <end position="347"/>
    </location>
</feature>
<dbReference type="Pfam" id="PF02541">
    <property type="entry name" value="Ppx-GppA"/>
    <property type="match status" value="1"/>
</dbReference>
<dbReference type="Gene3D" id="1.10.3210.10">
    <property type="entry name" value="Hypothetical protein af1432"/>
    <property type="match status" value="1"/>
</dbReference>
<feature type="signal peptide" evidence="2">
    <location>
        <begin position="1"/>
        <end position="18"/>
    </location>
</feature>
<accession>A0ABR0B8T2</accession>
<dbReference type="InterPro" id="IPR003607">
    <property type="entry name" value="HD/PDEase_dom"/>
</dbReference>
<evidence type="ECO:0000313" key="6">
    <source>
        <dbReference type="Proteomes" id="UP001234178"/>
    </source>
</evidence>
<dbReference type="Gene3D" id="3.30.420.40">
    <property type="match status" value="1"/>
</dbReference>
<comment type="caution">
    <text evidence="5">The sequence shown here is derived from an EMBL/GenBank/DDBJ whole genome shotgun (WGS) entry which is preliminary data.</text>
</comment>
<dbReference type="CDD" id="cd24006">
    <property type="entry name" value="ASKHA_NBD_PPX_GppA"/>
    <property type="match status" value="1"/>
</dbReference>
<proteinExistence type="predicted"/>
<dbReference type="PANTHER" id="PTHR30005:SF0">
    <property type="entry name" value="RETROGRADE REGULATION PROTEIN 2"/>
    <property type="match status" value="1"/>
</dbReference>
<dbReference type="Proteomes" id="UP001234178">
    <property type="component" value="Unassembled WGS sequence"/>
</dbReference>
<keyword evidence="2" id="KW-0732">Signal</keyword>
<feature type="domain" description="Ppx/GppA phosphatase N-terminal" evidence="3">
    <location>
        <begin position="396"/>
        <end position="682"/>
    </location>
</feature>
<name>A0ABR0B8T2_9CRUS</name>
<dbReference type="Gene3D" id="3.30.420.150">
    <property type="entry name" value="Exopolyphosphatase. Domain 2"/>
    <property type="match status" value="1"/>
</dbReference>
<reference evidence="5 6" key="1">
    <citation type="journal article" date="2023" name="Nucleic Acids Res.">
        <title>The hologenome of Daphnia magna reveals possible DNA methylation and microbiome-mediated evolution of the host genome.</title>
        <authorList>
            <person name="Chaturvedi A."/>
            <person name="Li X."/>
            <person name="Dhandapani V."/>
            <person name="Marshall H."/>
            <person name="Kissane S."/>
            <person name="Cuenca-Cambronero M."/>
            <person name="Asole G."/>
            <person name="Calvet F."/>
            <person name="Ruiz-Romero M."/>
            <person name="Marangio P."/>
            <person name="Guigo R."/>
            <person name="Rago D."/>
            <person name="Mirbahai L."/>
            <person name="Eastwood N."/>
            <person name="Colbourne J.K."/>
            <person name="Zhou J."/>
            <person name="Mallon E."/>
            <person name="Orsini L."/>
        </authorList>
    </citation>
    <scope>NUCLEOTIDE SEQUENCE [LARGE SCALE GENOMIC DNA]</scope>
    <source>
        <strain evidence="5">LRV0_1</strain>
    </source>
</reference>
<feature type="compositionally biased region" description="Basic residues" evidence="1">
    <location>
        <begin position="896"/>
        <end position="921"/>
    </location>
</feature>
<evidence type="ECO:0000313" key="5">
    <source>
        <dbReference type="EMBL" id="KAK4044994.1"/>
    </source>
</evidence>
<dbReference type="InterPro" id="IPR043129">
    <property type="entry name" value="ATPase_NBD"/>
</dbReference>